<feature type="domain" description="Solute-binding protein family 3/N-terminal" evidence="3">
    <location>
        <begin position="54"/>
        <end position="291"/>
    </location>
</feature>
<dbReference type="AlphaFoldDB" id="K0NMT1"/>
<proteinExistence type="predicted"/>
<protein>
    <submittedName>
        <fullName evidence="4">Predicted ABC transporter, periplasmic binding protein</fullName>
    </submittedName>
</protein>
<dbReference type="Gene3D" id="3.40.190.10">
    <property type="entry name" value="Periplasmic binding protein-like II"/>
    <property type="match status" value="2"/>
</dbReference>
<dbReference type="PATRIC" id="fig|651182.5.peg.4478"/>
<feature type="chain" id="PRO_5003835670" evidence="2">
    <location>
        <begin position="28"/>
        <end position="303"/>
    </location>
</feature>
<evidence type="ECO:0000313" key="5">
    <source>
        <dbReference type="Proteomes" id="UP000007347"/>
    </source>
</evidence>
<reference evidence="4 5" key="1">
    <citation type="journal article" date="2013" name="Environ. Microbiol.">
        <title>Complete genome, catabolic sub-proteomes and key-metabolites of Desulfobacula toluolica Tol2, a marine, aromatic compound-degrading, sulfate-reducing bacterium.</title>
        <authorList>
            <person name="Wohlbrand L."/>
            <person name="Jacob J.H."/>
            <person name="Kube M."/>
            <person name="Mussmann M."/>
            <person name="Jarling R."/>
            <person name="Beck A."/>
            <person name="Amann R."/>
            <person name="Wilkes H."/>
            <person name="Reinhardt R."/>
            <person name="Rabus R."/>
        </authorList>
    </citation>
    <scope>NUCLEOTIDE SEQUENCE [LARGE SCALE GENOMIC DNA]</scope>
    <source>
        <strain evidence="5">DSM 7467 / Tol2</strain>
    </source>
</reference>
<dbReference type="Pfam" id="PF00497">
    <property type="entry name" value="SBP_bac_3"/>
    <property type="match status" value="1"/>
</dbReference>
<dbReference type="KEGG" id="dto:TOL2_C37990"/>
<keyword evidence="1 2" id="KW-0732">Signal</keyword>
<evidence type="ECO:0000259" key="3">
    <source>
        <dbReference type="SMART" id="SM00062"/>
    </source>
</evidence>
<dbReference type="InterPro" id="IPR001638">
    <property type="entry name" value="Solute-binding_3/MltF_N"/>
</dbReference>
<name>K0NMT1_DESTT</name>
<dbReference type="EMBL" id="FO203503">
    <property type="protein sequence ID" value="CCK81955.1"/>
    <property type="molecule type" value="Genomic_DNA"/>
</dbReference>
<evidence type="ECO:0000256" key="2">
    <source>
        <dbReference type="SAM" id="SignalP"/>
    </source>
</evidence>
<sequence>MKHKNNRYFKFMSKACLFMTLFLIVFRGSSTDARDLFEIQKSGILRHLGVPYANFVTGSGDGLDVELTILFARHIGVRYEYVNTSWETVIGDLTGLKVSARGEDVEILGHVPVKGDIIANGLTILPWRQKVLDYSTPVFPTQVWLVLKADSPIKPIKPSGSTEKDIAAVKILLKGHTILGVANTCLEPSLYDLEEAGSKTTLFAGRLNELAHAIIKGEADATLLDVPDALVALDKWPARIKVVGPLSPMQTMACGFSKTSPDLREAFNKFLEKCRQDGTYLGLIKKYYPAVFNYYPEFFKSGV</sequence>
<feature type="signal peptide" evidence="2">
    <location>
        <begin position="1"/>
        <end position="27"/>
    </location>
</feature>
<dbReference type="HOGENOM" id="CLU_068019_0_0_7"/>
<keyword evidence="5" id="KW-1185">Reference proteome</keyword>
<dbReference type="STRING" id="651182.TOL2_C37990"/>
<gene>
    <name evidence="4" type="ordered locus">TOL2_C37990</name>
</gene>
<dbReference type="SUPFAM" id="SSF53850">
    <property type="entry name" value="Periplasmic binding protein-like II"/>
    <property type="match status" value="1"/>
</dbReference>
<evidence type="ECO:0000313" key="4">
    <source>
        <dbReference type="EMBL" id="CCK81955.1"/>
    </source>
</evidence>
<dbReference type="PANTHER" id="PTHR35936:SF17">
    <property type="entry name" value="ARGININE-BINDING EXTRACELLULAR PROTEIN ARTP"/>
    <property type="match status" value="1"/>
</dbReference>
<accession>K0NMT1</accession>
<dbReference type="PANTHER" id="PTHR35936">
    <property type="entry name" value="MEMBRANE-BOUND LYTIC MUREIN TRANSGLYCOSYLASE F"/>
    <property type="match status" value="1"/>
</dbReference>
<dbReference type="SMART" id="SM00062">
    <property type="entry name" value="PBPb"/>
    <property type="match status" value="1"/>
</dbReference>
<organism evidence="4 5">
    <name type="scientific">Desulfobacula toluolica (strain DSM 7467 / Tol2)</name>
    <dbReference type="NCBI Taxonomy" id="651182"/>
    <lineage>
        <taxon>Bacteria</taxon>
        <taxon>Pseudomonadati</taxon>
        <taxon>Thermodesulfobacteriota</taxon>
        <taxon>Desulfobacteria</taxon>
        <taxon>Desulfobacterales</taxon>
        <taxon>Desulfobacteraceae</taxon>
        <taxon>Desulfobacula</taxon>
    </lineage>
</organism>
<dbReference type="RefSeq" id="WP_014959138.1">
    <property type="nucleotide sequence ID" value="NC_018645.1"/>
</dbReference>
<dbReference type="Proteomes" id="UP000007347">
    <property type="component" value="Chromosome"/>
</dbReference>
<evidence type="ECO:0000256" key="1">
    <source>
        <dbReference type="ARBA" id="ARBA00022729"/>
    </source>
</evidence>